<keyword evidence="8" id="KW-0282">Flagellum</keyword>
<protein>
    <recommendedName>
        <fullName evidence="5">Flagellar hook-associated protein 2</fullName>
        <shortName evidence="5">HAP2</shortName>
    </recommendedName>
    <alternativeName>
        <fullName evidence="5">Flagellar cap protein</fullName>
    </alternativeName>
</protein>
<dbReference type="EMBL" id="FOXW01000001">
    <property type="protein sequence ID" value="SFP96493.1"/>
    <property type="molecule type" value="Genomic_DNA"/>
</dbReference>
<dbReference type="PANTHER" id="PTHR30288">
    <property type="entry name" value="FLAGELLAR CAP/ASSEMBLY PROTEIN FLID"/>
    <property type="match status" value="1"/>
</dbReference>
<evidence type="ECO:0000256" key="1">
    <source>
        <dbReference type="ARBA" id="ARBA00009764"/>
    </source>
</evidence>
<dbReference type="Pfam" id="PF07195">
    <property type="entry name" value="FliD_C"/>
    <property type="match status" value="1"/>
</dbReference>
<dbReference type="AlphaFoldDB" id="A0A1I5UMG3"/>
<evidence type="ECO:0000259" key="7">
    <source>
        <dbReference type="Pfam" id="PF07195"/>
    </source>
</evidence>
<dbReference type="InterPro" id="IPR003481">
    <property type="entry name" value="FliD_N"/>
</dbReference>
<keyword evidence="4 5" id="KW-0975">Bacterial flagellum</keyword>
<organism evidence="8 9">
    <name type="scientific">Desemzia incerta</name>
    <dbReference type="NCBI Taxonomy" id="82801"/>
    <lineage>
        <taxon>Bacteria</taxon>
        <taxon>Bacillati</taxon>
        <taxon>Bacillota</taxon>
        <taxon>Bacilli</taxon>
        <taxon>Lactobacillales</taxon>
        <taxon>Carnobacteriaceae</taxon>
        <taxon>Desemzia</taxon>
    </lineage>
</organism>
<dbReference type="InterPro" id="IPR040026">
    <property type="entry name" value="FliD"/>
</dbReference>
<dbReference type="RefSeq" id="WP_092479066.1">
    <property type="nucleotide sequence ID" value="NZ_FOXW01000001.1"/>
</dbReference>
<name>A0A1I5UMG3_9LACT</name>
<evidence type="ECO:0000313" key="9">
    <source>
        <dbReference type="Proteomes" id="UP000199136"/>
    </source>
</evidence>
<sequence>MASSTSIMGTYSGITMDTIDQLIQAESGKLTQYTNQQTELTNEKNAWKDINTRLDTLYKKFDVLKEPGTFDSKTVSNSNENALKVTAGTDAFEGTYSVTVKRLATASQLTSGTIGSTTDALSLSGKLTFTTVNTEDSTDSKNFFIDVEDGDSLKGIVTKINETAKENKSGLQASIIDNRLVLTDSDMGARTIEIKDETQGQDGVSFTSKLGLEDVQTTLGQSAMLSVNGIEIERNSNTITDVVEGLTFELTGVIENNKISTIKIAEDTEKTTKAIQEFVDQYNSVMSFIDKQLDVGDPSAEGNSTGALTGDSSLMKLQSQLRSLMTSSAKDSSQPIKTLSDLGIEVDRYGSASLDTAKLKEALSEDSNDVQAFFFREESTLVTNPDGIETREVQQVGLSQQMTTFINEYIGEKTGIIITKSETIDNMMKNLDEQITKFNERLESKRERYITQFTALDVAMMEAESQLNYLMSQVGSTTQQA</sequence>
<dbReference type="GO" id="GO:0071973">
    <property type="term" value="P:bacterial-type flagellum-dependent cell motility"/>
    <property type="evidence" value="ECO:0007669"/>
    <property type="project" value="TreeGrafter"/>
</dbReference>
<dbReference type="GO" id="GO:0009424">
    <property type="term" value="C:bacterial-type flagellum hook"/>
    <property type="evidence" value="ECO:0007669"/>
    <property type="project" value="UniProtKB-UniRule"/>
</dbReference>
<dbReference type="GO" id="GO:0007155">
    <property type="term" value="P:cell adhesion"/>
    <property type="evidence" value="ECO:0007669"/>
    <property type="project" value="InterPro"/>
</dbReference>
<feature type="domain" description="Flagellar hook-associated protein 2 C-terminal" evidence="7">
    <location>
        <begin position="220"/>
        <end position="462"/>
    </location>
</feature>
<dbReference type="OrthoDB" id="9776025at2"/>
<dbReference type="Pfam" id="PF02465">
    <property type="entry name" value="FliD_N"/>
    <property type="match status" value="1"/>
</dbReference>
<dbReference type="InterPro" id="IPR010810">
    <property type="entry name" value="Flagellin_hook_IN_motif"/>
</dbReference>
<dbReference type="Proteomes" id="UP000199136">
    <property type="component" value="Unassembled WGS sequence"/>
</dbReference>
<comment type="subunit">
    <text evidence="2 5">Homopentamer.</text>
</comment>
<keyword evidence="3" id="KW-0175">Coiled coil</keyword>
<dbReference type="GO" id="GO:0009421">
    <property type="term" value="C:bacterial-type flagellum filament cap"/>
    <property type="evidence" value="ECO:0007669"/>
    <property type="project" value="InterPro"/>
</dbReference>
<evidence type="ECO:0000256" key="5">
    <source>
        <dbReference type="RuleBase" id="RU362066"/>
    </source>
</evidence>
<keyword evidence="8" id="KW-0969">Cilium</keyword>
<comment type="subcellular location">
    <subcellularLocation>
        <location evidence="5">Secreted</location>
    </subcellularLocation>
    <subcellularLocation>
        <location evidence="5">Bacterial flagellum</location>
    </subcellularLocation>
</comment>
<keyword evidence="9" id="KW-1185">Reference proteome</keyword>
<dbReference type="STRING" id="82801.SAMN04488506_0079"/>
<dbReference type="InterPro" id="IPR010809">
    <property type="entry name" value="FliD_C"/>
</dbReference>
<keyword evidence="5" id="KW-0964">Secreted</keyword>
<comment type="similarity">
    <text evidence="1 5">Belongs to the FliD family.</text>
</comment>
<evidence type="ECO:0000256" key="4">
    <source>
        <dbReference type="ARBA" id="ARBA00023143"/>
    </source>
</evidence>
<evidence type="ECO:0000259" key="6">
    <source>
        <dbReference type="Pfam" id="PF02465"/>
    </source>
</evidence>
<dbReference type="GO" id="GO:0005576">
    <property type="term" value="C:extracellular region"/>
    <property type="evidence" value="ECO:0007669"/>
    <property type="project" value="UniProtKB-SubCell"/>
</dbReference>
<evidence type="ECO:0000313" key="8">
    <source>
        <dbReference type="EMBL" id="SFP96493.1"/>
    </source>
</evidence>
<dbReference type="PANTHER" id="PTHR30288:SF0">
    <property type="entry name" value="FLAGELLAR HOOK-ASSOCIATED PROTEIN 2"/>
    <property type="match status" value="1"/>
</dbReference>
<feature type="domain" description="Flagellar hook-associated protein 2 N-terminal" evidence="6">
    <location>
        <begin position="16"/>
        <end position="106"/>
    </location>
</feature>
<dbReference type="Pfam" id="PF07196">
    <property type="entry name" value="Flagellin_IN"/>
    <property type="match status" value="1"/>
</dbReference>
<keyword evidence="8" id="KW-0966">Cell projection</keyword>
<accession>A0A1I5UMG3</accession>
<reference evidence="8 9" key="1">
    <citation type="submission" date="2016-10" db="EMBL/GenBank/DDBJ databases">
        <authorList>
            <person name="de Groot N.N."/>
        </authorList>
    </citation>
    <scope>NUCLEOTIDE SEQUENCE [LARGE SCALE GENOMIC DNA]</scope>
    <source>
        <strain evidence="8 9">DSM 20581</strain>
    </source>
</reference>
<proteinExistence type="inferred from homology"/>
<gene>
    <name evidence="8" type="ORF">SAMN04488506_0079</name>
</gene>
<evidence type="ECO:0000256" key="2">
    <source>
        <dbReference type="ARBA" id="ARBA00011255"/>
    </source>
</evidence>
<comment type="function">
    <text evidence="5">Required for morphogenesis and for the elongation of the flagellar filament by facilitating polymerization of the flagellin monomers at the tip of growing filament. Forms a capping structure, which prevents flagellin subunits (transported through the central channel of the flagellum) from leaking out without polymerization at the distal end.</text>
</comment>
<evidence type="ECO:0000256" key="3">
    <source>
        <dbReference type="ARBA" id="ARBA00023054"/>
    </source>
</evidence>